<reference evidence="1 2" key="1">
    <citation type="journal article" date="2024" name="Commun. Biol.">
        <title>Comparative genomic analysis of thermophilic fungi reveals convergent evolutionary adaptations and gene losses.</title>
        <authorList>
            <person name="Steindorff A.S."/>
            <person name="Aguilar-Pontes M.V."/>
            <person name="Robinson A.J."/>
            <person name="Andreopoulos B."/>
            <person name="LaButti K."/>
            <person name="Kuo A."/>
            <person name="Mondo S."/>
            <person name="Riley R."/>
            <person name="Otillar R."/>
            <person name="Haridas S."/>
            <person name="Lipzen A."/>
            <person name="Grimwood J."/>
            <person name="Schmutz J."/>
            <person name="Clum A."/>
            <person name="Reid I.D."/>
            <person name="Moisan M.C."/>
            <person name="Butler G."/>
            <person name="Nguyen T.T.M."/>
            <person name="Dewar K."/>
            <person name="Conant G."/>
            <person name="Drula E."/>
            <person name="Henrissat B."/>
            <person name="Hansel C."/>
            <person name="Singer S."/>
            <person name="Hutchinson M.I."/>
            <person name="de Vries R.P."/>
            <person name="Natvig D.O."/>
            <person name="Powell A.J."/>
            <person name="Tsang A."/>
            <person name="Grigoriev I.V."/>
        </authorList>
    </citation>
    <scope>NUCLEOTIDE SEQUENCE [LARGE SCALE GENOMIC DNA]</scope>
    <source>
        <strain evidence="1 2">ATCC 24622</strain>
    </source>
</reference>
<accession>A0ABR3VTA3</accession>
<evidence type="ECO:0000313" key="1">
    <source>
        <dbReference type="EMBL" id="KAL1844900.1"/>
    </source>
</evidence>
<gene>
    <name evidence="1" type="ORF">VTK73DRAFT_1543</name>
</gene>
<protein>
    <submittedName>
        <fullName evidence="1">Uncharacterized protein</fullName>
    </submittedName>
</protein>
<evidence type="ECO:0000313" key="2">
    <source>
        <dbReference type="Proteomes" id="UP001586593"/>
    </source>
</evidence>
<sequence>MPGLLLLASYTHGESAWGTAGQQRSCTSGNLAWGYEAPTEPSTMGADGLLPRALELPLSTSLAGRGVGFLGRCRLVTWFCGGIHPGGLYEPRRATRSVRCGNRVAVVSRGEQADLSGPNSGDIAVTGERKVIGRTPSLIGLFYESSQCNKMDTDSANDQRRYLRYLSPVR</sequence>
<comment type="caution">
    <text evidence="1">The sequence shown here is derived from an EMBL/GenBank/DDBJ whole genome shotgun (WGS) entry which is preliminary data.</text>
</comment>
<organism evidence="1 2">
    <name type="scientific">Phialemonium thermophilum</name>
    <dbReference type="NCBI Taxonomy" id="223376"/>
    <lineage>
        <taxon>Eukaryota</taxon>
        <taxon>Fungi</taxon>
        <taxon>Dikarya</taxon>
        <taxon>Ascomycota</taxon>
        <taxon>Pezizomycotina</taxon>
        <taxon>Sordariomycetes</taxon>
        <taxon>Sordariomycetidae</taxon>
        <taxon>Cephalothecales</taxon>
        <taxon>Cephalothecaceae</taxon>
        <taxon>Phialemonium</taxon>
    </lineage>
</organism>
<dbReference type="Proteomes" id="UP001586593">
    <property type="component" value="Unassembled WGS sequence"/>
</dbReference>
<keyword evidence="2" id="KW-1185">Reference proteome</keyword>
<name>A0ABR3VTA3_9PEZI</name>
<proteinExistence type="predicted"/>
<dbReference type="EMBL" id="JAZHXJ010001386">
    <property type="protein sequence ID" value="KAL1844900.1"/>
    <property type="molecule type" value="Genomic_DNA"/>
</dbReference>